<gene>
    <name evidence="8" type="ORF">GDO81_012750</name>
</gene>
<comment type="similarity">
    <text evidence="2">Belongs to the avidin/streptavidin family.</text>
</comment>
<name>A0AAV7B3C7_ENGPU</name>
<dbReference type="InterPro" id="IPR005469">
    <property type="entry name" value="Avidin"/>
</dbReference>
<evidence type="ECO:0000313" key="8">
    <source>
        <dbReference type="EMBL" id="KAG8565183.1"/>
    </source>
</evidence>
<evidence type="ECO:0000313" key="9">
    <source>
        <dbReference type="Proteomes" id="UP000824782"/>
    </source>
</evidence>
<keyword evidence="9" id="KW-1185">Reference proteome</keyword>
<keyword evidence="6" id="KW-1015">Disulfide bond</keyword>
<dbReference type="PRINTS" id="PR00709">
    <property type="entry name" value="AVIDIN"/>
</dbReference>
<dbReference type="SUPFAM" id="SSF50876">
    <property type="entry name" value="Avidin/streptavidin"/>
    <property type="match status" value="1"/>
</dbReference>
<accession>A0AAV7B3C7</accession>
<sequence length="149" mass="16034">MMVGGAQGLVLVLFMATGYFSVVQGAQCNVTGVWVNTLGSVLKLSLQGSQLRGSLRSSVELYPKAAGDQMTGKLMGLIGQGEQPTFTMSTNWKGGSVTAWVGQCFLMSGCPVLKTMWLLRSKASLDNNWKATRIGEDVFHPQKKCIVNV</sequence>
<evidence type="ECO:0000256" key="7">
    <source>
        <dbReference type="SAM" id="SignalP"/>
    </source>
</evidence>
<keyword evidence="3" id="KW-0964">Secreted</keyword>
<evidence type="ECO:0000256" key="6">
    <source>
        <dbReference type="PIRSR" id="PIRSR605468-51"/>
    </source>
</evidence>
<dbReference type="PANTHER" id="PTHR34399">
    <property type="entry name" value="AVIDIN-RELATED"/>
    <property type="match status" value="1"/>
</dbReference>
<dbReference type="GO" id="GO:0009374">
    <property type="term" value="F:biotin binding"/>
    <property type="evidence" value="ECO:0007669"/>
    <property type="project" value="InterPro"/>
</dbReference>
<dbReference type="GO" id="GO:0005576">
    <property type="term" value="C:extracellular region"/>
    <property type="evidence" value="ECO:0007669"/>
    <property type="project" value="UniProtKB-SubCell"/>
</dbReference>
<dbReference type="InterPro" id="IPR036896">
    <property type="entry name" value="Avidin-like_sf"/>
</dbReference>
<feature type="signal peptide" evidence="7">
    <location>
        <begin position="1"/>
        <end position="25"/>
    </location>
</feature>
<protein>
    <recommendedName>
        <fullName evidence="10">Avidin</fullName>
    </recommendedName>
</protein>
<feature type="disulfide bond" evidence="6">
    <location>
        <begin position="28"/>
        <end position="104"/>
    </location>
</feature>
<dbReference type="InterPro" id="IPR051764">
    <property type="entry name" value="Avidin/Streptavidin-rel"/>
</dbReference>
<proteinExistence type="inferred from homology"/>
<reference evidence="8" key="1">
    <citation type="thesis" date="2020" institute="ProQuest LLC" country="789 East Eisenhower Parkway, Ann Arbor, MI, USA">
        <title>Comparative Genomics and Chromosome Evolution.</title>
        <authorList>
            <person name="Mudd A.B."/>
        </authorList>
    </citation>
    <scope>NUCLEOTIDE SEQUENCE</scope>
    <source>
        <strain evidence="8">237g6f4</strain>
        <tissue evidence="8">Blood</tissue>
    </source>
</reference>
<evidence type="ECO:0000256" key="4">
    <source>
        <dbReference type="ARBA" id="ARBA00022729"/>
    </source>
</evidence>
<evidence type="ECO:0000256" key="5">
    <source>
        <dbReference type="ARBA" id="ARBA00023267"/>
    </source>
</evidence>
<dbReference type="PROSITE" id="PS51326">
    <property type="entry name" value="AVIDIN_2"/>
    <property type="match status" value="1"/>
</dbReference>
<dbReference type="PANTHER" id="PTHR34399:SF5">
    <property type="entry name" value="AVIDIN"/>
    <property type="match status" value="1"/>
</dbReference>
<keyword evidence="4 7" id="KW-0732">Signal</keyword>
<dbReference type="InterPro" id="IPR005468">
    <property type="entry name" value="Avidin/str"/>
</dbReference>
<evidence type="ECO:0000256" key="1">
    <source>
        <dbReference type="ARBA" id="ARBA00004613"/>
    </source>
</evidence>
<keyword evidence="5" id="KW-0092">Biotin</keyword>
<dbReference type="Pfam" id="PF01382">
    <property type="entry name" value="Avidin"/>
    <property type="match status" value="1"/>
</dbReference>
<evidence type="ECO:0000256" key="3">
    <source>
        <dbReference type="ARBA" id="ARBA00022525"/>
    </source>
</evidence>
<dbReference type="Gene3D" id="2.40.128.30">
    <property type="entry name" value="Avidin-like"/>
    <property type="match status" value="1"/>
</dbReference>
<dbReference type="EMBL" id="WNYA01000006">
    <property type="protein sequence ID" value="KAG8565183.1"/>
    <property type="molecule type" value="Genomic_DNA"/>
</dbReference>
<organism evidence="8 9">
    <name type="scientific">Engystomops pustulosus</name>
    <name type="common">Tungara frog</name>
    <name type="synonym">Physalaemus pustulosus</name>
    <dbReference type="NCBI Taxonomy" id="76066"/>
    <lineage>
        <taxon>Eukaryota</taxon>
        <taxon>Metazoa</taxon>
        <taxon>Chordata</taxon>
        <taxon>Craniata</taxon>
        <taxon>Vertebrata</taxon>
        <taxon>Euteleostomi</taxon>
        <taxon>Amphibia</taxon>
        <taxon>Batrachia</taxon>
        <taxon>Anura</taxon>
        <taxon>Neobatrachia</taxon>
        <taxon>Hyloidea</taxon>
        <taxon>Leptodactylidae</taxon>
        <taxon>Leiuperinae</taxon>
        <taxon>Engystomops</taxon>
    </lineage>
</organism>
<feature type="chain" id="PRO_5044023461" description="Avidin" evidence="7">
    <location>
        <begin position="26"/>
        <end position="149"/>
    </location>
</feature>
<comment type="subcellular location">
    <subcellularLocation>
        <location evidence="1">Secreted</location>
    </subcellularLocation>
</comment>
<dbReference type="Proteomes" id="UP000824782">
    <property type="component" value="Unassembled WGS sequence"/>
</dbReference>
<evidence type="ECO:0008006" key="10">
    <source>
        <dbReference type="Google" id="ProtNLM"/>
    </source>
</evidence>
<comment type="caution">
    <text evidence="8">The sequence shown here is derived from an EMBL/GenBank/DDBJ whole genome shotgun (WGS) entry which is preliminary data.</text>
</comment>
<evidence type="ECO:0000256" key="2">
    <source>
        <dbReference type="ARBA" id="ARBA00006297"/>
    </source>
</evidence>
<dbReference type="AlphaFoldDB" id="A0AAV7B3C7"/>